<keyword evidence="1" id="KW-0472">Membrane</keyword>
<feature type="transmembrane region" description="Helical" evidence="1">
    <location>
        <begin position="18"/>
        <end position="41"/>
    </location>
</feature>
<protein>
    <submittedName>
        <fullName evidence="2">Uncharacterized protein</fullName>
    </submittedName>
</protein>
<keyword evidence="3" id="KW-1185">Reference proteome</keyword>
<gene>
    <name evidence="2" type="ORF">R1flu_015102</name>
</gene>
<keyword evidence="1" id="KW-1133">Transmembrane helix</keyword>
<dbReference type="EMBL" id="JBHFFA010000004">
    <property type="protein sequence ID" value="KAL2630416.1"/>
    <property type="molecule type" value="Genomic_DNA"/>
</dbReference>
<evidence type="ECO:0000313" key="2">
    <source>
        <dbReference type="EMBL" id="KAL2630416.1"/>
    </source>
</evidence>
<feature type="transmembrane region" description="Helical" evidence="1">
    <location>
        <begin position="61"/>
        <end position="84"/>
    </location>
</feature>
<evidence type="ECO:0000313" key="3">
    <source>
        <dbReference type="Proteomes" id="UP001605036"/>
    </source>
</evidence>
<proteinExistence type="predicted"/>
<dbReference type="AlphaFoldDB" id="A0ABD1YHZ6"/>
<organism evidence="2 3">
    <name type="scientific">Riccia fluitans</name>
    <dbReference type="NCBI Taxonomy" id="41844"/>
    <lineage>
        <taxon>Eukaryota</taxon>
        <taxon>Viridiplantae</taxon>
        <taxon>Streptophyta</taxon>
        <taxon>Embryophyta</taxon>
        <taxon>Marchantiophyta</taxon>
        <taxon>Marchantiopsida</taxon>
        <taxon>Marchantiidae</taxon>
        <taxon>Marchantiales</taxon>
        <taxon>Ricciaceae</taxon>
        <taxon>Riccia</taxon>
    </lineage>
</organism>
<dbReference type="Proteomes" id="UP001605036">
    <property type="component" value="Unassembled WGS sequence"/>
</dbReference>
<comment type="caution">
    <text evidence="2">The sequence shown here is derived from an EMBL/GenBank/DDBJ whole genome shotgun (WGS) entry which is preliminary data.</text>
</comment>
<accession>A0ABD1YHZ6</accession>
<name>A0ABD1YHZ6_9MARC</name>
<evidence type="ECO:0000256" key="1">
    <source>
        <dbReference type="SAM" id="Phobius"/>
    </source>
</evidence>
<reference evidence="2 3" key="1">
    <citation type="submission" date="2024-09" db="EMBL/GenBank/DDBJ databases">
        <title>Chromosome-scale assembly of Riccia fluitans.</title>
        <authorList>
            <person name="Paukszto L."/>
            <person name="Sawicki J."/>
            <person name="Karawczyk K."/>
            <person name="Piernik-Szablinska J."/>
            <person name="Szczecinska M."/>
            <person name="Mazdziarz M."/>
        </authorList>
    </citation>
    <scope>NUCLEOTIDE SEQUENCE [LARGE SCALE GENOMIC DNA]</scope>
    <source>
        <strain evidence="2">Rf_01</strain>
        <tissue evidence="2">Aerial parts of the thallus</tissue>
    </source>
</reference>
<sequence length="89" mass="9482">MKGWAAVKEGKDVVRKKWVAAVILSLIHSGITWTCMLTGGMGRLLLSGHTGTLISGDTVKGAVNVLSLSCRTVLLHVSWFLGLYSTSPV</sequence>
<keyword evidence="1" id="KW-0812">Transmembrane</keyword>